<keyword evidence="3" id="KW-0808">Transferase</keyword>
<dbReference type="AlphaFoldDB" id="K0NEQ3"/>
<reference evidence="3 4" key="1">
    <citation type="journal article" date="2013" name="Environ. Microbiol.">
        <title>Complete genome, catabolic sub-proteomes and key-metabolites of Desulfobacula toluolica Tol2, a marine, aromatic compound-degrading, sulfate-reducing bacterium.</title>
        <authorList>
            <person name="Wohlbrand L."/>
            <person name="Jacob J.H."/>
            <person name="Kube M."/>
            <person name="Mussmann M."/>
            <person name="Jarling R."/>
            <person name="Beck A."/>
            <person name="Amann R."/>
            <person name="Wilkes H."/>
            <person name="Reinhardt R."/>
            <person name="Rabus R."/>
        </authorList>
    </citation>
    <scope>NUCLEOTIDE SEQUENCE [LARGE SCALE GENOMIC DNA]</scope>
    <source>
        <strain evidence="4">DSM 7467 / Tol2</strain>
    </source>
</reference>
<feature type="transmembrane region" description="Helical" evidence="1">
    <location>
        <begin position="86"/>
        <end position="105"/>
    </location>
</feature>
<organism evidence="3 4">
    <name type="scientific">Desulfobacula toluolica (strain DSM 7467 / Tol2)</name>
    <dbReference type="NCBI Taxonomy" id="651182"/>
    <lineage>
        <taxon>Bacteria</taxon>
        <taxon>Pseudomonadati</taxon>
        <taxon>Thermodesulfobacteriota</taxon>
        <taxon>Desulfobacteria</taxon>
        <taxon>Desulfobacterales</taxon>
        <taxon>Desulfobacteraceae</taxon>
        <taxon>Desulfobacula</taxon>
    </lineage>
</organism>
<dbReference type="PATRIC" id="fig|651182.5.peg.1504"/>
<evidence type="ECO:0000259" key="2">
    <source>
        <dbReference type="Pfam" id="PF00534"/>
    </source>
</evidence>
<dbReference type="GO" id="GO:0016757">
    <property type="term" value="F:glycosyltransferase activity"/>
    <property type="evidence" value="ECO:0007669"/>
    <property type="project" value="InterPro"/>
</dbReference>
<dbReference type="Gene3D" id="3.40.50.2000">
    <property type="entry name" value="Glycogen Phosphorylase B"/>
    <property type="match status" value="2"/>
</dbReference>
<keyword evidence="4" id="KW-1185">Reference proteome</keyword>
<evidence type="ECO:0000313" key="4">
    <source>
        <dbReference type="Proteomes" id="UP000007347"/>
    </source>
</evidence>
<name>K0NEQ3_DESTT</name>
<keyword evidence="1" id="KW-0812">Transmembrane</keyword>
<sequence length="434" mass="50037">MTKKKKWLILAHCYNMDGRAASQTITDRIPFLMAQGIKPIVMSAPTGRKETQFPHYQVFSPAPSGLKFELRHVLNNHGTKTFSRKIAKFLLTMLLLPFFVIEKIIIQLDSHWSWFLSASLYGIFIIPRHRPELIYSTAGPSSTHYTGYILSKIFKLPWIAELHDPLIYDNEKQKWHKYFFHKHLEKLIFKTADKIIYFTDNAGANAGKRNPGYNDKLVIIRPGASPAEAWNQEYKKQEKIHFGYFGSLAPKRNLKDIFKAFHDLFQEKPNLSKQIVLDIYGTTLDKISSQALEQYPINEITILHGRLEHDPITGKTGREQVLEAMKRMDVLILVHGNDIFRCHEYIPSKLYDYMLVKRPILGLTHPGSELQHMLEQNGLIAADSQNPTQIKTSINDLVEQWKNNGLPDLEHASPLTVESAVRQLMKIRNNLIKN</sequence>
<dbReference type="Proteomes" id="UP000007347">
    <property type="component" value="Chromosome"/>
</dbReference>
<dbReference type="OrthoDB" id="9794575at2"/>
<dbReference type="STRING" id="651182.TOL2_C12520"/>
<dbReference type="Pfam" id="PF00534">
    <property type="entry name" value="Glycos_transf_1"/>
    <property type="match status" value="1"/>
</dbReference>
<proteinExistence type="predicted"/>
<dbReference type="PANTHER" id="PTHR12526">
    <property type="entry name" value="GLYCOSYLTRANSFERASE"/>
    <property type="match status" value="1"/>
</dbReference>
<dbReference type="KEGG" id="dto:TOL2_C12520"/>
<keyword evidence="1" id="KW-0472">Membrane</keyword>
<dbReference type="InterPro" id="IPR001296">
    <property type="entry name" value="Glyco_trans_1"/>
</dbReference>
<protein>
    <submittedName>
        <fullName evidence="3">Uncharacterized glycosyl transferase I</fullName>
    </submittedName>
</protein>
<gene>
    <name evidence="3" type="ordered locus">TOL2_C12520</name>
</gene>
<dbReference type="SUPFAM" id="SSF53756">
    <property type="entry name" value="UDP-Glycosyltransferase/glycogen phosphorylase"/>
    <property type="match status" value="1"/>
</dbReference>
<keyword evidence="1" id="KW-1133">Transmembrane helix</keyword>
<feature type="domain" description="Glycosyl transferase family 1" evidence="2">
    <location>
        <begin position="233"/>
        <end position="402"/>
    </location>
</feature>
<accession>K0NEQ3</accession>
<dbReference type="RefSeq" id="WP_014956762.1">
    <property type="nucleotide sequence ID" value="NC_018645.1"/>
</dbReference>
<evidence type="ECO:0000256" key="1">
    <source>
        <dbReference type="SAM" id="Phobius"/>
    </source>
</evidence>
<dbReference type="HOGENOM" id="CLU_616312_0_0_7"/>
<dbReference type="EMBL" id="FO203503">
    <property type="protein sequence ID" value="CCK79415.1"/>
    <property type="molecule type" value="Genomic_DNA"/>
</dbReference>
<evidence type="ECO:0000313" key="3">
    <source>
        <dbReference type="EMBL" id="CCK79415.1"/>
    </source>
</evidence>